<sequence length="209" mass="21952">MSAARVVVGVTGASGAPIAVRILELLAHTRQVETHLVVSQAARRTLTHEAGDTAPERAARLADVNHAPDDIGAAIASGSLPTAGMIVAPCSMRTLGAIAHGIADNLIVRAADVHLKERRRLVLVTRETPLHLGHLRNMCAVTEMGAIVMPPVPAFYHRPQSVEELVDQIAARAIDQLGLPFGPLARAWQPQLTAQAAKPEEPQGAAGSA</sequence>
<dbReference type="NCBIfam" id="TIGR00421">
    <property type="entry name" value="ubiX_pad"/>
    <property type="match status" value="1"/>
</dbReference>
<dbReference type="Pfam" id="PF02441">
    <property type="entry name" value="Flavoprotein"/>
    <property type="match status" value="1"/>
</dbReference>
<accession>A0ABX0V3I2</accession>
<dbReference type="PANTHER" id="PTHR43374:SF1">
    <property type="entry name" value="FLAVIN PRENYLTRANSFERASE PAD1, MITOCHONDRIAL"/>
    <property type="match status" value="1"/>
</dbReference>
<evidence type="ECO:0000256" key="1">
    <source>
        <dbReference type="ARBA" id="ARBA00022602"/>
    </source>
</evidence>
<dbReference type="NCBIfam" id="NF004685">
    <property type="entry name" value="PRK06029.1"/>
    <property type="match status" value="1"/>
</dbReference>
<evidence type="ECO:0000256" key="3">
    <source>
        <dbReference type="ARBA" id="ARBA00022643"/>
    </source>
</evidence>
<dbReference type="Proteomes" id="UP001429580">
    <property type="component" value="Unassembled WGS sequence"/>
</dbReference>
<dbReference type="HAMAP" id="MF_01984">
    <property type="entry name" value="ubiX_pad"/>
    <property type="match status" value="1"/>
</dbReference>
<protein>
    <recommendedName>
        <fullName evidence="5">Flavin prenyltransferase UbiX</fullName>
        <ecNumber evidence="5">2.5.1.129</ecNumber>
    </recommendedName>
</protein>
<dbReference type="InterPro" id="IPR036551">
    <property type="entry name" value="Flavin_trans-like"/>
</dbReference>
<feature type="binding site" evidence="5">
    <location>
        <position position="172"/>
    </location>
    <ligand>
        <name>dimethylallyl phosphate</name>
        <dbReference type="ChEBI" id="CHEBI:88052"/>
    </ligand>
</feature>
<dbReference type="EMBL" id="JAASQI010000010">
    <property type="protein sequence ID" value="NIJ59777.1"/>
    <property type="molecule type" value="Genomic_DNA"/>
</dbReference>
<comment type="caution">
    <text evidence="7">The sequence shown here is derived from an EMBL/GenBank/DDBJ whole genome shotgun (WGS) entry which is preliminary data.</text>
</comment>
<feature type="binding site" evidence="5">
    <location>
        <position position="156"/>
    </location>
    <ligand>
        <name>dimethylallyl phosphate</name>
        <dbReference type="ChEBI" id="CHEBI:88052"/>
    </ligand>
</feature>
<evidence type="ECO:0000256" key="4">
    <source>
        <dbReference type="ARBA" id="ARBA00022679"/>
    </source>
</evidence>
<dbReference type="Gene3D" id="3.40.50.1950">
    <property type="entry name" value="Flavin prenyltransferase-like"/>
    <property type="match status" value="1"/>
</dbReference>
<keyword evidence="1 5" id="KW-0637">Prenyltransferase</keyword>
<feature type="domain" description="Flavoprotein" evidence="6">
    <location>
        <begin position="5"/>
        <end position="176"/>
    </location>
</feature>
<keyword evidence="7" id="KW-0456">Lyase</keyword>
<comment type="caution">
    <text evidence="5">Lacks conserved residue(s) required for the propagation of feature annotation.</text>
</comment>
<organism evidence="7 8">
    <name type="scientific">Pseudochelatococcus lubricantis</name>
    <dbReference type="NCBI Taxonomy" id="1538102"/>
    <lineage>
        <taxon>Bacteria</taxon>
        <taxon>Pseudomonadati</taxon>
        <taxon>Pseudomonadota</taxon>
        <taxon>Alphaproteobacteria</taxon>
        <taxon>Hyphomicrobiales</taxon>
        <taxon>Chelatococcaceae</taxon>
        <taxon>Pseudochelatococcus</taxon>
    </lineage>
</organism>
<keyword evidence="4 5" id="KW-0808">Transferase</keyword>
<comment type="function">
    <text evidence="5">Flavin prenyltransferase that catalyzes the synthesis of the prenylated FMN cofactor (prenyl-FMN) for 4-hydroxy-3-polyprenylbenzoic acid decarboxylase UbiD. The prenyltransferase is metal-independent and links a dimethylallyl moiety from dimethylallyl monophosphate (DMAP) to the flavin N5 and C6 atoms of FMN.</text>
</comment>
<dbReference type="SUPFAM" id="SSF52507">
    <property type="entry name" value="Homo-oligomeric flavin-containing Cys decarboxylases, HFCD"/>
    <property type="match status" value="1"/>
</dbReference>
<feature type="binding site" evidence="5">
    <location>
        <position position="126"/>
    </location>
    <ligand>
        <name>FMN</name>
        <dbReference type="ChEBI" id="CHEBI:58210"/>
    </ligand>
</feature>
<reference evidence="7 8" key="1">
    <citation type="submission" date="2020-03" db="EMBL/GenBank/DDBJ databases">
        <title>Genomic Encyclopedia of Type Strains, Phase IV (KMG-IV): sequencing the most valuable type-strain genomes for metagenomic binning, comparative biology and taxonomic classification.</title>
        <authorList>
            <person name="Goeker M."/>
        </authorList>
    </citation>
    <scope>NUCLEOTIDE SEQUENCE [LARGE SCALE GENOMIC DNA]</scope>
    <source>
        <strain evidence="7 8">DSM 103870</strain>
    </source>
</reference>
<evidence type="ECO:0000259" key="6">
    <source>
        <dbReference type="Pfam" id="PF02441"/>
    </source>
</evidence>
<dbReference type="EC" id="2.5.1.129" evidence="5"/>
<keyword evidence="8" id="KW-1185">Reference proteome</keyword>
<feature type="binding site" evidence="5">
    <location>
        <position position="39"/>
    </location>
    <ligand>
        <name>FMN</name>
        <dbReference type="ChEBI" id="CHEBI:58210"/>
    </ligand>
</feature>
<comment type="catalytic activity">
    <reaction evidence="5">
        <text>dimethylallyl phosphate + FMNH2 = prenylated FMNH2 + phosphate</text>
        <dbReference type="Rhea" id="RHEA:37743"/>
        <dbReference type="ChEBI" id="CHEBI:43474"/>
        <dbReference type="ChEBI" id="CHEBI:57618"/>
        <dbReference type="ChEBI" id="CHEBI:87467"/>
        <dbReference type="ChEBI" id="CHEBI:88052"/>
        <dbReference type="EC" id="2.5.1.129"/>
    </reaction>
</comment>
<evidence type="ECO:0000256" key="2">
    <source>
        <dbReference type="ARBA" id="ARBA00022630"/>
    </source>
</evidence>
<proteinExistence type="inferred from homology"/>
<feature type="binding site" evidence="5">
    <location>
        <begin position="12"/>
        <end position="14"/>
    </location>
    <ligand>
        <name>FMN</name>
        <dbReference type="ChEBI" id="CHEBI:58210"/>
    </ligand>
</feature>
<name>A0ABX0V3I2_9HYPH</name>
<dbReference type="GO" id="GO:0008694">
    <property type="term" value="F:4-hydroxy-3-polyprenylbenzoate decarboxylase activity"/>
    <property type="evidence" value="ECO:0007669"/>
    <property type="project" value="UniProtKB-EC"/>
</dbReference>
<evidence type="ECO:0000256" key="5">
    <source>
        <dbReference type="HAMAP-Rule" id="MF_01984"/>
    </source>
</evidence>
<keyword evidence="3 5" id="KW-0288">FMN</keyword>
<dbReference type="PANTHER" id="PTHR43374">
    <property type="entry name" value="FLAVIN PRENYLTRANSFERASE"/>
    <property type="match status" value="1"/>
</dbReference>
<dbReference type="InterPro" id="IPR004507">
    <property type="entry name" value="UbiX-like"/>
</dbReference>
<gene>
    <name evidence="5" type="primary">ubiX</name>
    <name evidence="7" type="ORF">FHS82_003638</name>
</gene>
<dbReference type="InterPro" id="IPR003382">
    <property type="entry name" value="Flavoprotein"/>
</dbReference>
<evidence type="ECO:0000313" key="8">
    <source>
        <dbReference type="Proteomes" id="UP001429580"/>
    </source>
</evidence>
<comment type="similarity">
    <text evidence="5">Belongs to the UbiX/PAD1 family.</text>
</comment>
<evidence type="ECO:0000313" key="7">
    <source>
        <dbReference type="EMBL" id="NIJ59777.1"/>
    </source>
</evidence>
<dbReference type="RefSeq" id="WP_166955493.1">
    <property type="nucleotide sequence ID" value="NZ_JAASQI010000010.1"/>
</dbReference>
<feature type="binding site" evidence="5">
    <location>
        <begin position="91"/>
        <end position="94"/>
    </location>
    <ligand>
        <name>FMN</name>
        <dbReference type="ChEBI" id="CHEBI:58210"/>
    </ligand>
</feature>
<keyword evidence="2 5" id="KW-0285">Flavoprotein</keyword>